<gene>
    <name evidence="3" type="ORF">MNBD_ACTINO02-50</name>
</gene>
<evidence type="ECO:0000256" key="1">
    <source>
        <dbReference type="SAM" id="MobiDB-lite"/>
    </source>
</evidence>
<feature type="transmembrane region" description="Helical" evidence="2">
    <location>
        <begin position="27"/>
        <end position="45"/>
    </location>
</feature>
<sequence>MLIVGIVPVSREILMIHVEFTVTRTHLVALFALLILAVVLIPGVARGGDRFTDVGDDNIFDADITWMTDEDVTKGCNPPVNDEYCPSDTVTREQMAAFMRRLYTNKIAPLEAVDTSVTSSVAALEAKVDALEALLVGVTRNADTLLLSGMNFQVVNGQGTTASSNGLGNVIIGYNEDNGSAETRTGSHYLIIGEEHDWSSYSGIVAGYGNSATGIYASVTGGQYNTASSFGASVTGGQYNTASGGVSSVTGGRDNTASDSASSVTGGRDNTASGFGASVSGGRYNTASGFVASILGGNTQTVNTNYGCWPAC</sequence>
<name>A0A3B0T300_9ZZZZ</name>
<dbReference type="AlphaFoldDB" id="A0A3B0T300"/>
<keyword evidence="2" id="KW-0472">Membrane</keyword>
<evidence type="ECO:0008006" key="4">
    <source>
        <dbReference type="Google" id="ProtNLM"/>
    </source>
</evidence>
<feature type="compositionally biased region" description="Polar residues" evidence="1">
    <location>
        <begin position="253"/>
        <end position="269"/>
    </location>
</feature>
<organism evidence="3">
    <name type="scientific">hydrothermal vent metagenome</name>
    <dbReference type="NCBI Taxonomy" id="652676"/>
    <lineage>
        <taxon>unclassified sequences</taxon>
        <taxon>metagenomes</taxon>
        <taxon>ecological metagenomes</taxon>
    </lineage>
</organism>
<evidence type="ECO:0000256" key="2">
    <source>
        <dbReference type="SAM" id="Phobius"/>
    </source>
</evidence>
<proteinExistence type="predicted"/>
<evidence type="ECO:0000313" key="3">
    <source>
        <dbReference type="EMBL" id="VAW06709.1"/>
    </source>
</evidence>
<dbReference type="InterPro" id="IPR011049">
    <property type="entry name" value="Serralysin-like_metalloprot_C"/>
</dbReference>
<keyword evidence="2" id="KW-1133">Transmembrane helix</keyword>
<feature type="region of interest" description="Disordered" evidence="1">
    <location>
        <begin position="245"/>
        <end position="269"/>
    </location>
</feature>
<keyword evidence="2" id="KW-0812">Transmembrane</keyword>
<dbReference type="EMBL" id="UOEK01000365">
    <property type="protein sequence ID" value="VAW06709.1"/>
    <property type="molecule type" value="Genomic_DNA"/>
</dbReference>
<dbReference type="CDD" id="cd12819">
    <property type="entry name" value="LbR_vir_like"/>
    <property type="match status" value="1"/>
</dbReference>
<protein>
    <recommendedName>
        <fullName evidence="4">SLH domain-containing protein</fullName>
    </recommendedName>
</protein>
<reference evidence="3" key="1">
    <citation type="submission" date="2018-06" db="EMBL/GenBank/DDBJ databases">
        <authorList>
            <person name="Zhirakovskaya E."/>
        </authorList>
    </citation>
    <scope>NUCLEOTIDE SEQUENCE</scope>
</reference>
<dbReference type="Gene3D" id="2.150.10.10">
    <property type="entry name" value="Serralysin-like metalloprotease, C-terminal"/>
    <property type="match status" value="1"/>
</dbReference>
<accession>A0A3B0T300</accession>